<keyword evidence="2" id="KW-1185">Reference proteome</keyword>
<accession>A0A919IID3</accession>
<name>A0A919IID3_9ACTN</name>
<comment type="caution">
    <text evidence="1">The sequence shown here is derived from an EMBL/GenBank/DDBJ whole genome shotgun (WGS) entry which is preliminary data.</text>
</comment>
<dbReference type="EMBL" id="BOMH01000032">
    <property type="protein sequence ID" value="GID66354.1"/>
    <property type="molecule type" value="Genomic_DNA"/>
</dbReference>
<dbReference type="RefSeq" id="WP_203743029.1">
    <property type="nucleotide sequence ID" value="NZ_BAAAUC010000033.1"/>
</dbReference>
<evidence type="ECO:0000313" key="1">
    <source>
        <dbReference type="EMBL" id="GID66354.1"/>
    </source>
</evidence>
<dbReference type="AlphaFoldDB" id="A0A919IID3"/>
<reference evidence="1" key="1">
    <citation type="submission" date="2021-01" db="EMBL/GenBank/DDBJ databases">
        <title>Whole genome shotgun sequence of Actinoplanes cyaneus NBRC 14990.</title>
        <authorList>
            <person name="Komaki H."/>
            <person name="Tamura T."/>
        </authorList>
    </citation>
    <scope>NUCLEOTIDE SEQUENCE</scope>
    <source>
        <strain evidence="1">NBRC 14990</strain>
    </source>
</reference>
<organism evidence="1 2">
    <name type="scientific">Actinoplanes cyaneus</name>
    <dbReference type="NCBI Taxonomy" id="52696"/>
    <lineage>
        <taxon>Bacteria</taxon>
        <taxon>Bacillati</taxon>
        <taxon>Actinomycetota</taxon>
        <taxon>Actinomycetes</taxon>
        <taxon>Micromonosporales</taxon>
        <taxon>Micromonosporaceae</taxon>
        <taxon>Actinoplanes</taxon>
    </lineage>
</organism>
<evidence type="ECO:0000313" key="2">
    <source>
        <dbReference type="Proteomes" id="UP000619479"/>
    </source>
</evidence>
<sequence>MAEPATRQPRVVLLTLTYKLSDRLQTFISDLTKAGVQVDLLVTERRTVEDVELDDELVNVHHVFDKSEMYGHPLRWVERRVLFDVPTKVFTKTRELTREGERLRVLDRAALKARRGQAAVSQGIHHRLFWPVYKRARPLLLISRAKKITLKNIDIAGADRIIAADSAVVPLAWRLAKRYPGVHATTALNGKPWVK</sequence>
<protein>
    <submittedName>
        <fullName evidence="1">Uncharacterized protein</fullName>
    </submittedName>
</protein>
<dbReference type="Proteomes" id="UP000619479">
    <property type="component" value="Unassembled WGS sequence"/>
</dbReference>
<gene>
    <name evidence="1" type="ORF">Acy02nite_42350</name>
</gene>
<proteinExistence type="predicted"/>